<name>A0A1W6MQG7_9HYPH</name>
<dbReference type="PROSITE" id="PS51186">
    <property type="entry name" value="GNAT"/>
    <property type="match status" value="1"/>
</dbReference>
<dbReference type="InterPro" id="IPR016181">
    <property type="entry name" value="Acyl_CoA_acyltransferase"/>
</dbReference>
<dbReference type="GO" id="GO:1990189">
    <property type="term" value="F:protein N-terminal-serine acetyltransferase activity"/>
    <property type="evidence" value="ECO:0007669"/>
    <property type="project" value="TreeGrafter"/>
</dbReference>
<dbReference type="GO" id="GO:0005737">
    <property type="term" value="C:cytoplasm"/>
    <property type="evidence" value="ECO:0007669"/>
    <property type="project" value="TreeGrafter"/>
</dbReference>
<dbReference type="RefSeq" id="WP_085769773.1">
    <property type="nucleotide sequence ID" value="NZ_AP027149.1"/>
</dbReference>
<dbReference type="STRING" id="655015.B1812_00095"/>
<dbReference type="PANTHER" id="PTHR43441:SF2">
    <property type="entry name" value="FAMILY ACETYLTRANSFERASE, PUTATIVE (AFU_ORTHOLOGUE AFUA_7G00850)-RELATED"/>
    <property type="match status" value="1"/>
</dbReference>
<keyword evidence="3" id="KW-1185">Reference proteome</keyword>
<dbReference type="Pfam" id="PF13302">
    <property type="entry name" value="Acetyltransf_3"/>
    <property type="match status" value="1"/>
</dbReference>
<evidence type="ECO:0000313" key="3">
    <source>
        <dbReference type="Proteomes" id="UP000193978"/>
    </source>
</evidence>
<keyword evidence="2" id="KW-0808">Transferase</keyword>
<dbReference type="PANTHER" id="PTHR43441">
    <property type="entry name" value="RIBOSOMAL-PROTEIN-SERINE ACETYLTRANSFERASE"/>
    <property type="match status" value="1"/>
</dbReference>
<evidence type="ECO:0000259" key="1">
    <source>
        <dbReference type="PROSITE" id="PS51186"/>
    </source>
</evidence>
<dbReference type="SUPFAM" id="SSF55729">
    <property type="entry name" value="Acyl-CoA N-acyltransferases (Nat)"/>
    <property type="match status" value="1"/>
</dbReference>
<evidence type="ECO:0000313" key="2">
    <source>
        <dbReference type="EMBL" id="ARN79729.1"/>
    </source>
</evidence>
<dbReference type="KEGG" id="mbry:B1812_00095"/>
<organism evidence="2 3">
    <name type="scientific">Methylocystis bryophila</name>
    <dbReference type="NCBI Taxonomy" id="655015"/>
    <lineage>
        <taxon>Bacteria</taxon>
        <taxon>Pseudomonadati</taxon>
        <taxon>Pseudomonadota</taxon>
        <taxon>Alphaproteobacteria</taxon>
        <taxon>Hyphomicrobiales</taxon>
        <taxon>Methylocystaceae</taxon>
        <taxon>Methylocystis</taxon>
    </lineage>
</organism>
<gene>
    <name evidence="2" type="ORF">B1812_00095</name>
</gene>
<protein>
    <submittedName>
        <fullName evidence="2">GNAT family N-acetyltransferase</fullName>
    </submittedName>
</protein>
<dbReference type="GO" id="GO:0008999">
    <property type="term" value="F:protein-N-terminal-alanine acetyltransferase activity"/>
    <property type="evidence" value="ECO:0007669"/>
    <property type="project" value="TreeGrafter"/>
</dbReference>
<dbReference type="Gene3D" id="3.40.630.30">
    <property type="match status" value="1"/>
</dbReference>
<dbReference type="Proteomes" id="UP000193978">
    <property type="component" value="Chromosome"/>
</dbReference>
<dbReference type="InterPro" id="IPR000182">
    <property type="entry name" value="GNAT_dom"/>
</dbReference>
<reference evidence="2 3" key="1">
    <citation type="submission" date="2017-02" db="EMBL/GenBank/DDBJ databases">
        <authorList>
            <person name="Peterson S.W."/>
        </authorList>
    </citation>
    <scope>NUCLEOTIDE SEQUENCE [LARGE SCALE GENOMIC DNA]</scope>
    <source>
        <strain evidence="2 3">S285</strain>
    </source>
</reference>
<dbReference type="AlphaFoldDB" id="A0A1W6MQG7"/>
<proteinExistence type="predicted"/>
<dbReference type="OrthoDB" id="9801669at2"/>
<sequence>MALFGVSFPRREVTIRGEGIYLRPCQMRDYAEWASLREKSRAFLTPWEPVWPHDDLTRMAFRFRVKRHAEEAARDEAYSYFVFREEDHALVGGLSLGHVRRGVSQAATLGYWMGQPYAGQGIMTRAVRATIDYAFEFQGLHRIEAACLPTNEPSKRLLLRVGFTQEGYARSYLSINGQWRDHLLFAILEGDIPSHPQPQLPKAG</sequence>
<dbReference type="EMBL" id="CP019948">
    <property type="protein sequence ID" value="ARN79729.1"/>
    <property type="molecule type" value="Genomic_DNA"/>
</dbReference>
<dbReference type="InterPro" id="IPR051908">
    <property type="entry name" value="Ribosomal_N-acetyltransferase"/>
</dbReference>
<feature type="domain" description="N-acetyltransferase" evidence="1">
    <location>
        <begin position="20"/>
        <end position="190"/>
    </location>
</feature>
<accession>A0A1W6MQG7</accession>